<dbReference type="RefSeq" id="WP_394826070.1">
    <property type="nucleotide sequence ID" value="NZ_CP089984.1"/>
</dbReference>
<evidence type="ECO:0000313" key="2">
    <source>
        <dbReference type="EMBL" id="WXB16446.1"/>
    </source>
</evidence>
<sequence length="82" mass="9233">MNIKRDRPARRLCPYGYVAPEHRHGGIGRALIARAEAWAREQGCTELASDTWADNHDAQRAHAALGFELVDRCVTYRKSLGE</sequence>
<dbReference type="PANTHER" id="PTHR43072:SF60">
    <property type="entry name" value="L-2,4-DIAMINOBUTYRIC ACID ACETYLTRANSFERASE"/>
    <property type="match status" value="1"/>
</dbReference>
<proteinExistence type="predicted"/>
<accession>A0ABZ2LZS6</accession>
<protein>
    <submittedName>
        <fullName evidence="2">GNAT family N-acetyltransferase</fullName>
        <ecNumber evidence="2">2.3.1.-</ecNumber>
    </submittedName>
</protein>
<dbReference type="SUPFAM" id="SSF55729">
    <property type="entry name" value="Acyl-CoA N-acyltransferases (Nat)"/>
    <property type="match status" value="1"/>
</dbReference>
<dbReference type="EC" id="2.3.1.-" evidence="2"/>
<dbReference type="GO" id="GO:0016746">
    <property type="term" value="F:acyltransferase activity"/>
    <property type="evidence" value="ECO:0007669"/>
    <property type="project" value="UniProtKB-KW"/>
</dbReference>
<evidence type="ECO:0000313" key="3">
    <source>
        <dbReference type="Proteomes" id="UP001370348"/>
    </source>
</evidence>
<keyword evidence="3" id="KW-1185">Reference proteome</keyword>
<feature type="domain" description="N-acetyltransferase" evidence="1">
    <location>
        <begin position="1"/>
        <end position="82"/>
    </location>
</feature>
<evidence type="ECO:0000259" key="1">
    <source>
        <dbReference type="PROSITE" id="PS51186"/>
    </source>
</evidence>
<dbReference type="Pfam" id="PF00583">
    <property type="entry name" value="Acetyltransf_1"/>
    <property type="match status" value="1"/>
</dbReference>
<keyword evidence="2" id="KW-0808">Transferase</keyword>
<name>A0ABZ2LZS6_9BACT</name>
<dbReference type="Gene3D" id="3.40.630.30">
    <property type="match status" value="1"/>
</dbReference>
<dbReference type="PANTHER" id="PTHR43072">
    <property type="entry name" value="N-ACETYLTRANSFERASE"/>
    <property type="match status" value="1"/>
</dbReference>
<gene>
    <name evidence="2" type="ORF">LZC94_04015</name>
</gene>
<dbReference type="InterPro" id="IPR016181">
    <property type="entry name" value="Acyl_CoA_acyltransferase"/>
</dbReference>
<keyword evidence="2" id="KW-0012">Acyltransferase</keyword>
<dbReference type="CDD" id="cd04301">
    <property type="entry name" value="NAT_SF"/>
    <property type="match status" value="1"/>
</dbReference>
<organism evidence="2 3">
    <name type="scientific">Pendulispora albinea</name>
    <dbReference type="NCBI Taxonomy" id="2741071"/>
    <lineage>
        <taxon>Bacteria</taxon>
        <taxon>Pseudomonadati</taxon>
        <taxon>Myxococcota</taxon>
        <taxon>Myxococcia</taxon>
        <taxon>Myxococcales</taxon>
        <taxon>Sorangiineae</taxon>
        <taxon>Pendulisporaceae</taxon>
        <taxon>Pendulispora</taxon>
    </lineage>
</organism>
<dbReference type="Proteomes" id="UP001370348">
    <property type="component" value="Chromosome"/>
</dbReference>
<dbReference type="PROSITE" id="PS51186">
    <property type="entry name" value="GNAT"/>
    <property type="match status" value="1"/>
</dbReference>
<reference evidence="2 3" key="1">
    <citation type="submission" date="2021-12" db="EMBL/GenBank/DDBJ databases">
        <title>Discovery of the Pendulisporaceae a myxobacterial family with distinct sporulation behavior and unique specialized metabolism.</title>
        <authorList>
            <person name="Garcia R."/>
            <person name="Popoff A."/>
            <person name="Bader C.D."/>
            <person name="Loehr J."/>
            <person name="Walesch S."/>
            <person name="Walt C."/>
            <person name="Boldt J."/>
            <person name="Bunk B."/>
            <person name="Haeckl F.J.F.P.J."/>
            <person name="Gunesch A.P."/>
            <person name="Birkelbach J."/>
            <person name="Nuebel U."/>
            <person name="Pietschmann T."/>
            <person name="Bach T."/>
            <person name="Mueller R."/>
        </authorList>
    </citation>
    <scope>NUCLEOTIDE SEQUENCE [LARGE SCALE GENOMIC DNA]</scope>
    <source>
        <strain evidence="2 3">MSr11954</strain>
    </source>
</reference>
<dbReference type="EMBL" id="CP089984">
    <property type="protein sequence ID" value="WXB16446.1"/>
    <property type="molecule type" value="Genomic_DNA"/>
</dbReference>
<dbReference type="InterPro" id="IPR000182">
    <property type="entry name" value="GNAT_dom"/>
</dbReference>